<feature type="transmembrane region" description="Helical" evidence="1">
    <location>
        <begin position="98"/>
        <end position="117"/>
    </location>
</feature>
<proteinExistence type="predicted"/>
<comment type="caution">
    <text evidence="2">The sequence shown here is derived from an EMBL/GenBank/DDBJ whole genome shotgun (WGS) entry which is preliminary data.</text>
</comment>
<keyword evidence="1" id="KW-0472">Membrane</keyword>
<gene>
    <name evidence="2" type="ORF">PENTCL1PPCAC_16680</name>
</gene>
<reference evidence="2" key="1">
    <citation type="submission" date="2023-10" db="EMBL/GenBank/DDBJ databases">
        <title>Genome assembly of Pristionchus species.</title>
        <authorList>
            <person name="Yoshida K."/>
            <person name="Sommer R.J."/>
        </authorList>
    </citation>
    <scope>NUCLEOTIDE SEQUENCE</scope>
    <source>
        <strain evidence="2">RS0144</strain>
    </source>
</reference>
<keyword evidence="3" id="KW-1185">Reference proteome</keyword>
<feature type="non-terminal residue" evidence="2">
    <location>
        <position position="176"/>
    </location>
</feature>
<dbReference type="AlphaFoldDB" id="A0AAV5TJC4"/>
<dbReference type="Proteomes" id="UP001432027">
    <property type="component" value="Unassembled WGS sequence"/>
</dbReference>
<name>A0AAV5TJC4_9BILA</name>
<organism evidence="2 3">
    <name type="scientific">Pristionchus entomophagus</name>
    <dbReference type="NCBI Taxonomy" id="358040"/>
    <lineage>
        <taxon>Eukaryota</taxon>
        <taxon>Metazoa</taxon>
        <taxon>Ecdysozoa</taxon>
        <taxon>Nematoda</taxon>
        <taxon>Chromadorea</taxon>
        <taxon>Rhabditida</taxon>
        <taxon>Rhabditina</taxon>
        <taxon>Diplogasteromorpha</taxon>
        <taxon>Diplogasteroidea</taxon>
        <taxon>Neodiplogasteridae</taxon>
        <taxon>Pristionchus</taxon>
    </lineage>
</organism>
<feature type="transmembrane region" description="Helical" evidence="1">
    <location>
        <begin position="61"/>
        <end position="78"/>
    </location>
</feature>
<evidence type="ECO:0000313" key="3">
    <source>
        <dbReference type="Proteomes" id="UP001432027"/>
    </source>
</evidence>
<protein>
    <recommendedName>
        <fullName evidence="4">G protein-coupled receptor</fullName>
    </recommendedName>
</protein>
<evidence type="ECO:0000256" key="1">
    <source>
        <dbReference type="SAM" id="Phobius"/>
    </source>
</evidence>
<keyword evidence="1" id="KW-1133">Transmembrane helix</keyword>
<sequence length="176" mass="20751">MLFLTVFVLDSTTFVINYLAARYCKGRYRSLNTPNALNARYQAKEAYELAMSMQPAFMSIYIAKTLLAVILLSFCYKMDAVLQCVPFLFPATFADREVLYFLTLTILSTFLIGWLVLKHPRFRRKIKSRWRIIQLILDLKTTEKILYKIPEGDRYFETLHSAWNEAHANTQRIRMR</sequence>
<evidence type="ECO:0000313" key="2">
    <source>
        <dbReference type="EMBL" id="GMS94505.1"/>
    </source>
</evidence>
<feature type="transmembrane region" description="Helical" evidence="1">
    <location>
        <begin position="6"/>
        <end position="24"/>
    </location>
</feature>
<keyword evidence="1" id="KW-0812">Transmembrane</keyword>
<dbReference type="EMBL" id="BTSX01000004">
    <property type="protein sequence ID" value="GMS94505.1"/>
    <property type="molecule type" value="Genomic_DNA"/>
</dbReference>
<evidence type="ECO:0008006" key="4">
    <source>
        <dbReference type="Google" id="ProtNLM"/>
    </source>
</evidence>
<accession>A0AAV5TJC4</accession>